<dbReference type="PRINTS" id="PR00081">
    <property type="entry name" value="GDHRDH"/>
</dbReference>
<comment type="similarity">
    <text evidence="1">Belongs to the short-chain dehydrogenases/reductases (SDR) family.</text>
</comment>
<reference evidence="3 4" key="1">
    <citation type="submission" date="2017-01" db="EMBL/GenBank/DDBJ databases">
        <title>Complete genome sequence of esterase-producing bacterium Croceicoccus marinus E4A9.</title>
        <authorList>
            <person name="Wu Y.-H."/>
            <person name="Cheng H."/>
            <person name="Xu L."/>
            <person name="Huo Y.-Y."/>
            <person name="Wang C.-S."/>
            <person name="Xu X.-W."/>
        </authorList>
    </citation>
    <scope>NUCLEOTIDE SEQUENCE [LARGE SCALE GENOMIC DNA]</scope>
    <source>
        <strain evidence="3 4">E4A9</strain>
    </source>
</reference>
<dbReference type="InterPro" id="IPR036291">
    <property type="entry name" value="NAD(P)-bd_dom_sf"/>
</dbReference>
<dbReference type="PRINTS" id="PR00080">
    <property type="entry name" value="SDRFAMILY"/>
</dbReference>
<evidence type="ECO:0000313" key="3">
    <source>
        <dbReference type="EMBL" id="ARU16069.1"/>
    </source>
</evidence>
<evidence type="ECO:0000256" key="1">
    <source>
        <dbReference type="ARBA" id="ARBA00006484"/>
    </source>
</evidence>
<evidence type="ECO:0000313" key="4">
    <source>
        <dbReference type="Proteomes" id="UP000195807"/>
    </source>
</evidence>
<feature type="domain" description="Ketoreductase" evidence="2">
    <location>
        <begin position="13"/>
        <end position="188"/>
    </location>
</feature>
<dbReference type="NCBIfam" id="NF005559">
    <property type="entry name" value="PRK07231.1"/>
    <property type="match status" value="1"/>
</dbReference>
<evidence type="ECO:0000259" key="2">
    <source>
        <dbReference type="SMART" id="SM00822"/>
    </source>
</evidence>
<sequence>MKTGSCMQRFTDKTVIVTGAGSGIGKATARRFAEEGGTVALLGHSNSVDEALADMPGGKCFALKVDVRNPDDVRAAIDKVAQRTGRIDVLHNNAGVAVMKAPEDHSDEDWDKVLSTNVDGMFYCSRAAIPHLEKTGGCIVNTSSVSGMGGDWGMLAYNTSKGAVTNMTRALALDLGKRGIRVNAVAPSLTDTKMAGGIMEDEEKLAKFAERMPLDPPARPEDVAGVVAFLASDDARMVTGVILPVDGGVTAANGQPAIG</sequence>
<protein>
    <submittedName>
        <fullName evidence="3">3-oxoacyl-ACP reductase</fullName>
    </submittedName>
</protein>
<dbReference type="SMART" id="SM00822">
    <property type="entry name" value="PKS_KR"/>
    <property type="match status" value="1"/>
</dbReference>
<accession>A0A1Z1FB77</accession>
<dbReference type="InterPro" id="IPR057326">
    <property type="entry name" value="KR_dom"/>
</dbReference>
<proteinExistence type="inferred from homology"/>
<dbReference type="OrthoDB" id="7500984at2"/>
<name>A0A1Z1FB77_9SPHN</name>
<dbReference type="PANTHER" id="PTHR43975:SF2">
    <property type="entry name" value="EG:BACR7A4.14 PROTEIN-RELATED"/>
    <property type="match status" value="1"/>
</dbReference>
<dbReference type="InterPro" id="IPR020904">
    <property type="entry name" value="Sc_DH/Rdtase_CS"/>
</dbReference>
<dbReference type="EMBL" id="CP019602">
    <property type="protein sequence ID" value="ARU16069.1"/>
    <property type="molecule type" value="Genomic_DNA"/>
</dbReference>
<dbReference type="AlphaFoldDB" id="A0A1Z1FB77"/>
<organism evidence="3 4">
    <name type="scientific">Croceicoccus marinus</name>
    <dbReference type="NCBI Taxonomy" id="450378"/>
    <lineage>
        <taxon>Bacteria</taxon>
        <taxon>Pseudomonadati</taxon>
        <taxon>Pseudomonadota</taxon>
        <taxon>Alphaproteobacteria</taxon>
        <taxon>Sphingomonadales</taxon>
        <taxon>Erythrobacteraceae</taxon>
        <taxon>Croceicoccus</taxon>
    </lineage>
</organism>
<dbReference type="FunFam" id="3.40.50.720:FF:000084">
    <property type="entry name" value="Short-chain dehydrogenase reductase"/>
    <property type="match status" value="1"/>
</dbReference>
<dbReference type="STRING" id="450378.GCA_001661675_01506"/>
<gene>
    <name evidence="3" type="ORF">A9D14_07520</name>
</gene>
<dbReference type="SUPFAM" id="SSF51735">
    <property type="entry name" value="NAD(P)-binding Rossmann-fold domains"/>
    <property type="match status" value="1"/>
</dbReference>
<dbReference type="Gene3D" id="3.40.50.720">
    <property type="entry name" value="NAD(P)-binding Rossmann-like Domain"/>
    <property type="match status" value="1"/>
</dbReference>
<dbReference type="KEGG" id="cman:A9D14_07520"/>
<dbReference type="PROSITE" id="PS00061">
    <property type="entry name" value="ADH_SHORT"/>
    <property type="match status" value="1"/>
</dbReference>
<dbReference type="InterPro" id="IPR002347">
    <property type="entry name" value="SDR_fam"/>
</dbReference>
<keyword evidence="4" id="KW-1185">Reference proteome</keyword>
<dbReference type="Proteomes" id="UP000195807">
    <property type="component" value="Chromosome"/>
</dbReference>
<dbReference type="Pfam" id="PF13561">
    <property type="entry name" value="adh_short_C2"/>
    <property type="match status" value="1"/>
</dbReference>
<dbReference type="PANTHER" id="PTHR43975">
    <property type="entry name" value="ZGC:101858"/>
    <property type="match status" value="1"/>
</dbReference>
<dbReference type="CDD" id="cd05233">
    <property type="entry name" value="SDR_c"/>
    <property type="match status" value="1"/>
</dbReference>